<evidence type="ECO:0000313" key="2">
    <source>
        <dbReference type="Proteomes" id="UP000831701"/>
    </source>
</evidence>
<keyword evidence="2" id="KW-1185">Reference proteome</keyword>
<comment type="caution">
    <text evidence="1">The sequence shown here is derived from an EMBL/GenBank/DDBJ whole genome shotgun (WGS) entry which is preliminary data.</text>
</comment>
<organism evidence="1 2">
    <name type="scientific">Scortum barcoo</name>
    <name type="common">barcoo grunter</name>
    <dbReference type="NCBI Taxonomy" id="214431"/>
    <lineage>
        <taxon>Eukaryota</taxon>
        <taxon>Metazoa</taxon>
        <taxon>Chordata</taxon>
        <taxon>Craniata</taxon>
        <taxon>Vertebrata</taxon>
        <taxon>Euteleostomi</taxon>
        <taxon>Actinopterygii</taxon>
        <taxon>Neopterygii</taxon>
        <taxon>Teleostei</taxon>
        <taxon>Neoteleostei</taxon>
        <taxon>Acanthomorphata</taxon>
        <taxon>Eupercaria</taxon>
        <taxon>Centrarchiformes</taxon>
        <taxon>Terapontoidei</taxon>
        <taxon>Terapontidae</taxon>
        <taxon>Scortum</taxon>
    </lineage>
</organism>
<proteinExistence type="predicted"/>
<gene>
    <name evidence="1" type="ORF">L3Q82_006266</name>
</gene>
<protein>
    <submittedName>
        <fullName evidence="1">Uncharacterized protein</fullName>
    </submittedName>
</protein>
<name>A0ACB8X395_9TELE</name>
<dbReference type="EMBL" id="CM041533">
    <property type="protein sequence ID" value="KAI3374446.1"/>
    <property type="molecule type" value="Genomic_DNA"/>
</dbReference>
<sequence length="337" mass="37873">MGNMQCPAEDAARLASVARDICPFPNYNPSPLFSEMLTINSSLHLRNHYMAVQSSLTPKQLEDFTQHLRTTFGREGKVTLGGVGVVALALAVLFDTLAKQVRGEQVSDSGPIPGLFVKDLRGYYSPQIYTISEYLRLVPHIVNNPIRMKMETERYIKLLRTDKKTVEEEMSRRGNDITGVNAMLGELFLDRLGIYLFHITNSTAVNETIESVTGGNPVPRQGTTETEVDAAHVSKTRKRRITAPENIVTFNLNCDPEAASHIFLAEVQKSNDTLEAFKQCQPFNGHIPKTWLHFIARLVWLDVIQGPLFNFEVESESLKAQREHFDLKANALGKWSE</sequence>
<evidence type="ECO:0000313" key="1">
    <source>
        <dbReference type="EMBL" id="KAI3374446.1"/>
    </source>
</evidence>
<reference evidence="1" key="1">
    <citation type="submission" date="2022-04" db="EMBL/GenBank/DDBJ databases">
        <title>Jade perch genome.</title>
        <authorList>
            <person name="Chao B."/>
        </authorList>
    </citation>
    <scope>NUCLEOTIDE SEQUENCE</scope>
    <source>
        <strain evidence="1">CB-2022</strain>
    </source>
</reference>
<accession>A0ACB8X395</accession>
<dbReference type="Proteomes" id="UP000831701">
    <property type="component" value="Chromosome 3"/>
</dbReference>